<evidence type="ECO:0000313" key="2">
    <source>
        <dbReference type="Proteomes" id="UP000001941"/>
    </source>
</evidence>
<sequence>MSQEKDQILNRIKIVYSNETSGYFPSSGLGLETMPRFFTAVYGPGRSDLNFRYAWNNSLAAFIVNTTTFRRVSPYNLVQIPSMA</sequence>
<protein>
    <submittedName>
        <fullName evidence="1">Uncharacterized protein</fullName>
    </submittedName>
</protein>
<reference evidence="2" key="1">
    <citation type="journal article" date="2016" name="Stand. Genomic Sci.">
        <title>Complete genome sequence of Methanospirillum hungatei type strain JF1.</title>
        <authorList>
            <person name="Gunsalus R.P."/>
            <person name="Cook L.E."/>
            <person name="Crable B."/>
            <person name="Rohlin L."/>
            <person name="McDonald E."/>
            <person name="Mouttaki H."/>
            <person name="Sieber J.R."/>
            <person name="Poweleit N."/>
            <person name="Zhou H."/>
            <person name="Lapidus A.L."/>
            <person name="Daligault H.E."/>
            <person name="Land M."/>
            <person name="Gilna P."/>
            <person name="Ivanova N."/>
            <person name="Kyrpides N."/>
            <person name="Culley D.E."/>
            <person name="McInerney M.J."/>
        </authorList>
    </citation>
    <scope>NUCLEOTIDE SEQUENCE [LARGE SCALE GENOMIC DNA]</scope>
    <source>
        <strain evidence="2">ATCC 27890 / DSM 864 / NBRC 100397 / JF-1</strain>
    </source>
</reference>
<gene>
    <name evidence="1" type="ordered locus">Mhun_2704</name>
</gene>
<proteinExistence type="predicted"/>
<dbReference type="EnsemblBacteria" id="ABD42399">
    <property type="protein sequence ID" value="ABD42399"/>
    <property type="gene ID" value="Mhun_2704"/>
</dbReference>
<dbReference type="EMBL" id="CP000254">
    <property type="protein sequence ID" value="ABD42399.1"/>
    <property type="molecule type" value="Genomic_DNA"/>
</dbReference>
<dbReference type="AlphaFoldDB" id="Q2FSL6"/>
<dbReference type="Proteomes" id="UP000001941">
    <property type="component" value="Chromosome"/>
</dbReference>
<organism evidence="1 2">
    <name type="scientific">Methanospirillum hungatei JF-1 (strain ATCC 27890 / DSM 864 / NBRC 100397 / JF-1)</name>
    <dbReference type="NCBI Taxonomy" id="323259"/>
    <lineage>
        <taxon>Archaea</taxon>
        <taxon>Methanobacteriati</taxon>
        <taxon>Methanobacteriota</taxon>
        <taxon>Stenosarchaea group</taxon>
        <taxon>Methanomicrobia</taxon>
        <taxon>Methanomicrobiales</taxon>
        <taxon>Methanospirillaceae</taxon>
        <taxon>Methanospirillum</taxon>
    </lineage>
</organism>
<keyword evidence="2" id="KW-1185">Reference proteome</keyword>
<dbReference type="HOGENOM" id="CLU_2519765_0_0_2"/>
<dbReference type="InParanoid" id="Q2FSL6"/>
<dbReference type="KEGG" id="mhu:Mhun_2704"/>
<evidence type="ECO:0000313" key="1">
    <source>
        <dbReference type="EMBL" id="ABD42399.1"/>
    </source>
</evidence>
<name>Q2FSL6_METHJ</name>
<accession>Q2FSL6</accession>